<dbReference type="Proteomes" id="UP000075615">
    <property type="component" value="Unassembled WGS sequence"/>
</dbReference>
<accession>A0A150XUB5</accession>
<reference evidence="2 3" key="1">
    <citation type="submission" date="2016-01" db="EMBL/GenBank/DDBJ databases">
        <title>Genome sequencing of Roseivirga echinicomitans KMM 6058.</title>
        <authorList>
            <person name="Selvaratnam C."/>
            <person name="Thevarajoo S."/>
            <person name="Goh K.M."/>
            <person name="Ee R."/>
            <person name="Chan K.-G."/>
            <person name="Chong C.S."/>
        </authorList>
    </citation>
    <scope>NUCLEOTIDE SEQUENCE [LARGE SCALE GENOMIC DNA]</scope>
    <source>
        <strain evidence="2 3">KMM 6058</strain>
    </source>
</reference>
<evidence type="ECO:0000313" key="3">
    <source>
        <dbReference type="Proteomes" id="UP000075615"/>
    </source>
</evidence>
<dbReference type="STRING" id="296218.AWN68_15855"/>
<organism evidence="2 3">
    <name type="scientific">Roseivirga echinicomitans</name>
    <dbReference type="NCBI Taxonomy" id="296218"/>
    <lineage>
        <taxon>Bacteria</taxon>
        <taxon>Pseudomonadati</taxon>
        <taxon>Bacteroidota</taxon>
        <taxon>Cytophagia</taxon>
        <taxon>Cytophagales</taxon>
        <taxon>Roseivirgaceae</taxon>
        <taxon>Roseivirga</taxon>
    </lineage>
</organism>
<name>A0A150XUB5_9BACT</name>
<sequence>MTIQLFIWEFEAPYEYIRYVLTFVTFTAVLLARKQDIAIDRVYFYHLNTSILPQLSRTKKFKISELTSIRGRSYDSSFLAFYHRRSLKGLDYGIEMSFKDGTSESLDVNIYKMELQRILSKVREFMTT</sequence>
<comment type="caution">
    <text evidence="2">The sequence shown here is derived from an EMBL/GenBank/DDBJ whole genome shotgun (WGS) entry which is preliminary data.</text>
</comment>
<feature type="transmembrane region" description="Helical" evidence="1">
    <location>
        <begin position="16"/>
        <end position="32"/>
    </location>
</feature>
<dbReference type="OrthoDB" id="9892567at2"/>
<keyword evidence="3" id="KW-1185">Reference proteome</keyword>
<dbReference type="RefSeq" id="WP_068413118.1">
    <property type="nucleotide sequence ID" value="NZ_LRDB01000004.1"/>
</dbReference>
<dbReference type="AlphaFoldDB" id="A0A150XUB5"/>
<keyword evidence="1" id="KW-0472">Membrane</keyword>
<evidence type="ECO:0000313" key="2">
    <source>
        <dbReference type="EMBL" id="KYG82313.1"/>
    </source>
</evidence>
<keyword evidence="1" id="KW-0812">Transmembrane</keyword>
<dbReference type="EMBL" id="LRDB01000004">
    <property type="protein sequence ID" value="KYG82313.1"/>
    <property type="molecule type" value="Genomic_DNA"/>
</dbReference>
<evidence type="ECO:0000256" key="1">
    <source>
        <dbReference type="SAM" id="Phobius"/>
    </source>
</evidence>
<protein>
    <submittedName>
        <fullName evidence="2">Uncharacterized protein</fullName>
    </submittedName>
</protein>
<keyword evidence="1" id="KW-1133">Transmembrane helix</keyword>
<gene>
    <name evidence="2" type="ORF">AWN68_15855</name>
</gene>
<proteinExistence type="predicted"/>